<feature type="transmembrane region" description="Helical" evidence="1">
    <location>
        <begin position="411"/>
        <end position="434"/>
    </location>
</feature>
<feature type="transmembrane region" description="Helical" evidence="1">
    <location>
        <begin position="478"/>
        <end position="498"/>
    </location>
</feature>
<accession>A0A7I8XQI0</accession>
<keyword evidence="3" id="KW-1185">Reference proteome</keyword>
<sequence length="618" mass="71521">MATNCVDPVNQALIQSVSFSAMLANLVLLWLIRNHTPNPMSSYKKVLYTSSVIDLLSSLSHFSIILRTEMENGITVNSFDGFLPRLLHKMGLVDDANLAYLVLVELAFEYIMLGFCFVPFTYRYFHMVWKFRFTNATFALLVLFYVIPIDLFAFIVAYLAGNTYPHMTQLVSPADPNCVKRMPYYDYKSYPVEPYLTIWSFVRIPILWLNVAPLLQIFFIWRIYKYLNKDMRKSDSYLMMQRQITWTLTGQSVTPLILITVPQFLLGFIYDSGVNTDLFFRTAVLRVLNTSLAMVPLTNSLSTILMIKSYRTTVMHAILRRVGVKQRDSMWLRTGSDLQSRTEIENGITVNSFDGFLPRLLHKMGLVDDANLAYLVLVELAFEYIMLGFCFVPFTYRYFHMVWKIRFTNATFALLMSIYVIPIGLFAFIVAYLAGNTYSHMTQLVSPADPNCVKRMPYYDYKSYPVEPYLTIWSFVKFPMLEIMVAPLFQVFFIWRIYEYLNKDVRKSDSYLMMQRQITWTLTGQSVTPLILITVPQFLLVYIYDAGVNMDPSLRTAVLRVLNTSLAMVPLTNSLSTILLIKSFRTTVMHAVLRRVGVKQRDSMWLRTGSLSFSGSVR</sequence>
<name>A0A7I8XQI0_BURXY</name>
<keyword evidence="1" id="KW-0812">Transmembrane</keyword>
<feature type="transmembrane region" description="Helical" evidence="1">
    <location>
        <begin position="12"/>
        <end position="33"/>
    </location>
</feature>
<dbReference type="EMBL" id="CAJFDI010000001">
    <property type="protein sequence ID" value="CAD5211671.1"/>
    <property type="molecule type" value="Genomic_DNA"/>
</dbReference>
<organism evidence="2 3">
    <name type="scientific">Bursaphelenchus xylophilus</name>
    <name type="common">Pinewood nematode worm</name>
    <name type="synonym">Aphelenchoides xylophilus</name>
    <dbReference type="NCBI Taxonomy" id="6326"/>
    <lineage>
        <taxon>Eukaryota</taxon>
        <taxon>Metazoa</taxon>
        <taxon>Ecdysozoa</taxon>
        <taxon>Nematoda</taxon>
        <taxon>Chromadorea</taxon>
        <taxon>Rhabditida</taxon>
        <taxon>Tylenchina</taxon>
        <taxon>Tylenchomorpha</taxon>
        <taxon>Aphelenchoidea</taxon>
        <taxon>Aphelenchoididae</taxon>
        <taxon>Bursaphelenchus</taxon>
    </lineage>
</organism>
<feature type="transmembrane region" description="Helical" evidence="1">
    <location>
        <begin position="519"/>
        <end position="544"/>
    </location>
</feature>
<dbReference type="Proteomes" id="UP000659654">
    <property type="component" value="Unassembled WGS sequence"/>
</dbReference>
<dbReference type="Pfam" id="PF10326">
    <property type="entry name" value="7TM_GPCR_Str"/>
    <property type="match status" value="2"/>
</dbReference>
<reference evidence="2" key="1">
    <citation type="submission" date="2020-09" db="EMBL/GenBank/DDBJ databases">
        <authorList>
            <person name="Kikuchi T."/>
        </authorList>
    </citation>
    <scope>NUCLEOTIDE SEQUENCE</scope>
    <source>
        <strain evidence="2">Ka4C1</strain>
    </source>
</reference>
<feature type="transmembrane region" description="Helical" evidence="1">
    <location>
        <begin position="98"/>
        <end position="125"/>
    </location>
</feature>
<gene>
    <name evidence="2" type="ORF">BXYJ_LOCUS2545</name>
</gene>
<evidence type="ECO:0000313" key="3">
    <source>
        <dbReference type="Proteomes" id="UP000659654"/>
    </source>
</evidence>
<feature type="transmembrane region" description="Helical" evidence="1">
    <location>
        <begin position="245"/>
        <end position="270"/>
    </location>
</feature>
<proteinExistence type="predicted"/>
<feature type="transmembrane region" description="Helical" evidence="1">
    <location>
        <begin position="198"/>
        <end position="224"/>
    </location>
</feature>
<dbReference type="InterPro" id="IPR019428">
    <property type="entry name" value="7TM_GPCR_serpentine_rcpt_Str"/>
</dbReference>
<dbReference type="AlphaFoldDB" id="A0A7I8XQI0"/>
<keyword evidence="1" id="KW-1133">Transmembrane helix</keyword>
<dbReference type="EMBL" id="CAJFCV020000001">
    <property type="protein sequence ID" value="CAG9088872.1"/>
    <property type="molecule type" value="Genomic_DNA"/>
</dbReference>
<evidence type="ECO:0000313" key="2">
    <source>
        <dbReference type="EMBL" id="CAD5211671.1"/>
    </source>
</evidence>
<feature type="transmembrane region" description="Helical" evidence="1">
    <location>
        <begin position="372"/>
        <end position="399"/>
    </location>
</feature>
<dbReference type="PANTHER" id="PTHR22943:SF248">
    <property type="entry name" value="SEVEN TM RECEPTOR"/>
    <property type="match status" value="1"/>
</dbReference>
<feature type="transmembrane region" description="Helical" evidence="1">
    <location>
        <begin position="564"/>
        <end position="581"/>
    </location>
</feature>
<comment type="caution">
    <text evidence="2">The sequence shown here is derived from an EMBL/GenBank/DDBJ whole genome shotgun (WGS) entry which is preliminary data.</text>
</comment>
<dbReference type="Proteomes" id="UP000582659">
    <property type="component" value="Unassembled WGS sequence"/>
</dbReference>
<evidence type="ECO:0000256" key="1">
    <source>
        <dbReference type="SAM" id="Phobius"/>
    </source>
</evidence>
<feature type="transmembrane region" description="Helical" evidence="1">
    <location>
        <begin position="137"/>
        <end position="160"/>
    </location>
</feature>
<keyword evidence="1" id="KW-0472">Membrane</keyword>
<protein>
    <submittedName>
        <fullName evidence="2">(pine wood nematode) hypothetical protein</fullName>
    </submittedName>
</protein>
<dbReference type="PANTHER" id="PTHR22943">
    <property type="entry name" value="7-TRANSMEMBRANE DOMAIN RECEPTOR C.ELEGANS"/>
    <property type="match status" value="1"/>
</dbReference>